<evidence type="ECO:0008006" key="6">
    <source>
        <dbReference type="Google" id="ProtNLM"/>
    </source>
</evidence>
<dbReference type="Gene3D" id="2.120.10.30">
    <property type="entry name" value="TolB, C-terminal domain"/>
    <property type="match status" value="1"/>
</dbReference>
<organism evidence="4 5">
    <name type="scientific">Fibrella aquatilis</name>
    <dbReference type="NCBI Taxonomy" id="2817059"/>
    <lineage>
        <taxon>Bacteria</taxon>
        <taxon>Pseudomonadati</taxon>
        <taxon>Bacteroidota</taxon>
        <taxon>Cytophagia</taxon>
        <taxon>Cytophagales</taxon>
        <taxon>Spirosomataceae</taxon>
        <taxon>Fibrella</taxon>
    </lineage>
</organism>
<dbReference type="InterPro" id="IPR017996">
    <property type="entry name" value="MRJP/yellow-related"/>
</dbReference>
<dbReference type="Pfam" id="PF03022">
    <property type="entry name" value="MRJP"/>
    <property type="match status" value="1"/>
</dbReference>
<dbReference type="PANTHER" id="PTHR10009:SF18">
    <property type="entry name" value="PROTEIN YELLOW-LIKE PROTEIN"/>
    <property type="match status" value="1"/>
</dbReference>
<evidence type="ECO:0000256" key="3">
    <source>
        <dbReference type="SAM" id="Phobius"/>
    </source>
</evidence>
<evidence type="ECO:0000313" key="5">
    <source>
        <dbReference type="Proteomes" id="UP000664795"/>
    </source>
</evidence>
<dbReference type="AlphaFoldDB" id="A0A939G4K8"/>
<evidence type="ECO:0000256" key="2">
    <source>
        <dbReference type="ARBA" id="ARBA00022525"/>
    </source>
</evidence>
<dbReference type="GO" id="GO:0005576">
    <property type="term" value="C:extracellular region"/>
    <property type="evidence" value="ECO:0007669"/>
    <property type="project" value="UniProtKB-SubCell"/>
</dbReference>
<keyword evidence="2" id="KW-0964">Secreted</keyword>
<evidence type="ECO:0000256" key="1">
    <source>
        <dbReference type="ARBA" id="ARBA00004613"/>
    </source>
</evidence>
<keyword evidence="3" id="KW-1133">Transmembrane helix</keyword>
<feature type="transmembrane region" description="Helical" evidence="3">
    <location>
        <begin position="7"/>
        <end position="26"/>
    </location>
</feature>
<dbReference type="PANTHER" id="PTHR10009">
    <property type="entry name" value="PROTEIN YELLOW-RELATED"/>
    <property type="match status" value="1"/>
</dbReference>
<dbReference type="Proteomes" id="UP000664795">
    <property type="component" value="Unassembled WGS sequence"/>
</dbReference>
<name>A0A939G4K8_9BACT</name>
<protein>
    <recommendedName>
        <fullName evidence="6">Gluconolactonase</fullName>
    </recommendedName>
</protein>
<keyword evidence="3" id="KW-0472">Membrane</keyword>
<dbReference type="EMBL" id="JAFMYU010000009">
    <property type="protein sequence ID" value="MBO0931999.1"/>
    <property type="molecule type" value="Genomic_DNA"/>
</dbReference>
<reference evidence="4 5" key="1">
    <citation type="submission" date="2021-03" db="EMBL/GenBank/DDBJ databases">
        <title>Fibrella sp. HMF5036 genome sequencing and assembly.</title>
        <authorList>
            <person name="Kang H."/>
            <person name="Kim H."/>
            <person name="Bae S."/>
            <person name="Joh K."/>
        </authorList>
    </citation>
    <scope>NUCLEOTIDE SEQUENCE [LARGE SCALE GENOMIC DNA]</scope>
    <source>
        <strain evidence="4 5">HMF5036</strain>
    </source>
</reference>
<sequence length="372" mass="40815">MRRLRTALLIISLLLIGILTIVYVRFGGGRTYPDLSGKPVLTAGALETVLAYAEPIGNVAASTDTGRPTRVFFTVHPESRPEGAKLLEVVNGKGVPYPSAAAQALFNTPLGVYTDQQHRLWVIDHGNHGTTTVTLTAFDLTNNRVAHQYTFPREVAELGSFFNDLSVSPDGRYVYIADVSFWRKQPSIAVYDTQTGRSASRLDNHPSVASQGYVPVNPIKKMRFFGGLVDLMPGVDGLDASPDGKYVYYAAMSHDGLYRVPVAALTNFSLSNEVVGEQVQLVSKKPLSDGIRVDSRGNTLITDVEHSGVAIIAPDGRSQTLLKDPRIRWADGLSFGGDGYTYLADSDIPDQMLQSKAHITSHKPYYIYRFRY</sequence>
<dbReference type="InterPro" id="IPR011042">
    <property type="entry name" value="6-blade_b-propeller_TolB-like"/>
</dbReference>
<comment type="subcellular location">
    <subcellularLocation>
        <location evidence="1">Secreted</location>
    </subcellularLocation>
</comment>
<keyword evidence="5" id="KW-1185">Reference proteome</keyword>
<evidence type="ECO:0000313" key="4">
    <source>
        <dbReference type="EMBL" id="MBO0931999.1"/>
    </source>
</evidence>
<dbReference type="SUPFAM" id="SSF63829">
    <property type="entry name" value="Calcium-dependent phosphotriesterase"/>
    <property type="match status" value="1"/>
</dbReference>
<accession>A0A939G4K8</accession>
<keyword evidence="3" id="KW-0812">Transmembrane</keyword>
<gene>
    <name evidence="4" type="ORF">J2I48_13395</name>
</gene>
<dbReference type="RefSeq" id="WP_207335967.1">
    <property type="nucleotide sequence ID" value="NZ_JAFMYU010000009.1"/>
</dbReference>
<proteinExistence type="predicted"/>
<comment type="caution">
    <text evidence="4">The sequence shown here is derived from an EMBL/GenBank/DDBJ whole genome shotgun (WGS) entry which is preliminary data.</text>
</comment>